<dbReference type="Pfam" id="PF15279">
    <property type="entry name" value="SOBP"/>
    <property type="match status" value="1"/>
</dbReference>
<protein>
    <recommendedName>
        <fullName evidence="4">Sine oculis-binding protein-like protein</fullName>
    </recommendedName>
</protein>
<evidence type="ECO:0000313" key="3">
    <source>
        <dbReference type="Proteomes" id="UP001329430"/>
    </source>
</evidence>
<dbReference type="AlphaFoldDB" id="A0AAN7VV47"/>
<dbReference type="GO" id="GO:0048513">
    <property type="term" value="P:animal organ development"/>
    <property type="evidence" value="ECO:0007669"/>
    <property type="project" value="TreeGrafter"/>
</dbReference>
<feature type="compositionally biased region" description="Polar residues" evidence="1">
    <location>
        <begin position="238"/>
        <end position="250"/>
    </location>
</feature>
<accession>A0AAN7VV47</accession>
<name>A0AAN7VV47_9COLE</name>
<dbReference type="EMBL" id="JAVRBK010000001">
    <property type="protein sequence ID" value="KAK5649813.1"/>
    <property type="molecule type" value="Genomic_DNA"/>
</dbReference>
<evidence type="ECO:0008006" key="4">
    <source>
        <dbReference type="Google" id="ProtNLM"/>
    </source>
</evidence>
<keyword evidence="3" id="KW-1185">Reference proteome</keyword>
<reference evidence="2 3" key="1">
    <citation type="journal article" date="2024" name="Insects">
        <title>An Improved Chromosome-Level Genome Assembly of the Firefly Pyrocoelia pectoralis.</title>
        <authorList>
            <person name="Fu X."/>
            <person name="Meyer-Rochow V.B."/>
            <person name="Ballantyne L."/>
            <person name="Zhu X."/>
        </authorList>
    </citation>
    <scope>NUCLEOTIDE SEQUENCE [LARGE SCALE GENOMIC DNA]</scope>
    <source>
        <strain evidence="2">XCY_ONT2</strain>
    </source>
</reference>
<comment type="caution">
    <text evidence="2">The sequence shown here is derived from an EMBL/GenBank/DDBJ whole genome shotgun (WGS) entry which is preliminary data.</text>
</comment>
<evidence type="ECO:0000256" key="1">
    <source>
        <dbReference type="SAM" id="MobiDB-lite"/>
    </source>
</evidence>
<proteinExistence type="predicted"/>
<evidence type="ECO:0000313" key="2">
    <source>
        <dbReference type="EMBL" id="KAK5649813.1"/>
    </source>
</evidence>
<organism evidence="2 3">
    <name type="scientific">Pyrocoelia pectoralis</name>
    <dbReference type="NCBI Taxonomy" id="417401"/>
    <lineage>
        <taxon>Eukaryota</taxon>
        <taxon>Metazoa</taxon>
        <taxon>Ecdysozoa</taxon>
        <taxon>Arthropoda</taxon>
        <taxon>Hexapoda</taxon>
        <taxon>Insecta</taxon>
        <taxon>Pterygota</taxon>
        <taxon>Neoptera</taxon>
        <taxon>Endopterygota</taxon>
        <taxon>Coleoptera</taxon>
        <taxon>Polyphaga</taxon>
        <taxon>Elateriformia</taxon>
        <taxon>Elateroidea</taxon>
        <taxon>Lampyridae</taxon>
        <taxon>Lampyrinae</taxon>
        <taxon>Pyrocoelia</taxon>
    </lineage>
</organism>
<dbReference type="PANTHER" id="PTHR23186">
    <property type="entry name" value="RETINOIC ACID-INDUCED PROTEIN 2"/>
    <property type="match status" value="1"/>
</dbReference>
<dbReference type="InterPro" id="IPR026092">
    <property type="entry name" value="RAI2/SOBP"/>
</dbReference>
<dbReference type="GO" id="GO:0005634">
    <property type="term" value="C:nucleus"/>
    <property type="evidence" value="ECO:0007669"/>
    <property type="project" value="TreeGrafter"/>
</dbReference>
<dbReference type="PANTHER" id="PTHR23186:SF4">
    <property type="entry name" value="GH22790P"/>
    <property type="match status" value="1"/>
</dbReference>
<gene>
    <name evidence="2" type="ORF">RI129_000842</name>
</gene>
<feature type="region of interest" description="Disordered" evidence="1">
    <location>
        <begin position="231"/>
        <end position="252"/>
    </location>
</feature>
<feature type="region of interest" description="Disordered" evidence="1">
    <location>
        <begin position="367"/>
        <end position="397"/>
    </location>
</feature>
<sequence length="436" mass="49467">MEKNTEAIITANKIKKETPDETIKDYAESAMNELLAWYGYGNTHENSKLSSCHSQHGSNSSEPSSPKTLEECEWCGKHVDDTKSLMSSKATFCSELCFSQSRRANFKKNRMCDWCKHLRHTVSYVDFQDGASQLQFCSDKCLNQYKMHIFCRETRAHLELHPHIADNSDLGGSLITPELWLKNCKSPECSSSTTNSPKGSENVEQSSPLPLINTVHSIKQERPSKRIRIKCQRKHTRSSPNVTQASSRNSPVLEVPQDLRIRQTPTINKFEPVHFKEECRSDDYRNKFPNDLQNRFMYGYPSFQERQPHLLTPNLLSDPPPPFVKPSPLDNLMPPVTVLVPYPIIIPLPLPIPIPIPITTTSTIKSEDLDHSGSRESTANLENAIDKDNTSIQSVNDCESTNIQTQYVVENTETIKEIPENKKGKDIGSNKKESFF</sequence>
<dbReference type="Proteomes" id="UP001329430">
    <property type="component" value="Chromosome 1"/>
</dbReference>